<dbReference type="PANTHER" id="PTHR14614">
    <property type="entry name" value="HEPATOCELLULAR CARCINOMA-ASSOCIATED ANTIGEN"/>
    <property type="match status" value="1"/>
</dbReference>
<dbReference type="SUPFAM" id="SSF53335">
    <property type="entry name" value="S-adenosyl-L-methionine-dependent methyltransferases"/>
    <property type="match status" value="1"/>
</dbReference>
<dbReference type="KEGG" id="fcy:FRACYDRAFT_234964"/>
<feature type="compositionally biased region" description="Polar residues" evidence="1">
    <location>
        <begin position="41"/>
        <end position="55"/>
    </location>
</feature>
<dbReference type="Gene3D" id="3.40.50.150">
    <property type="entry name" value="Vaccinia Virus protein VP39"/>
    <property type="match status" value="1"/>
</dbReference>
<dbReference type="EMBL" id="KV784354">
    <property type="protein sequence ID" value="OEU21339.1"/>
    <property type="molecule type" value="Genomic_DNA"/>
</dbReference>
<evidence type="ECO:0000313" key="3">
    <source>
        <dbReference type="Proteomes" id="UP000095751"/>
    </source>
</evidence>
<gene>
    <name evidence="2" type="ORF">FRACYDRAFT_234964</name>
</gene>
<reference evidence="2 3" key="1">
    <citation type="submission" date="2016-09" db="EMBL/GenBank/DDBJ databases">
        <title>Extensive genetic diversity and differential bi-allelic expression allows diatom success in the polar Southern Ocean.</title>
        <authorList>
            <consortium name="DOE Joint Genome Institute"/>
            <person name="Mock T."/>
            <person name="Otillar R.P."/>
            <person name="Strauss J."/>
            <person name="Dupont C."/>
            <person name="Frickenhaus S."/>
            <person name="Maumus F."/>
            <person name="Mcmullan M."/>
            <person name="Sanges R."/>
            <person name="Schmutz J."/>
            <person name="Toseland A."/>
            <person name="Valas R."/>
            <person name="Veluchamy A."/>
            <person name="Ward B.J."/>
            <person name="Allen A."/>
            <person name="Barry K."/>
            <person name="Falciatore A."/>
            <person name="Ferrante M."/>
            <person name="Fortunato A.E."/>
            <person name="Gloeckner G."/>
            <person name="Gruber A."/>
            <person name="Hipkin R."/>
            <person name="Janech M."/>
            <person name="Kroth P."/>
            <person name="Leese F."/>
            <person name="Lindquist E."/>
            <person name="Lyon B.R."/>
            <person name="Martin J."/>
            <person name="Mayer C."/>
            <person name="Parker M."/>
            <person name="Quesneville H."/>
            <person name="Raymond J."/>
            <person name="Uhlig C."/>
            <person name="Valentin K.U."/>
            <person name="Worden A.Z."/>
            <person name="Armbrust E.V."/>
            <person name="Bowler C."/>
            <person name="Green B."/>
            <person name="Moulton V."/>
            <person name="Van Oosterhout C."/>
            <person name="Grigoriev I."/>
        </authorList>
    </citation>
    <scope>NUCLEOTIDE SEQUENCE [LARGE SCALE GENOMIC DNA]</scope>
    <source>
        <strain evidence="2 3">CCMP1102</strain>
    </source>
</reference>
<dbReference type="OrthoDB" id="407325at2759"/>
<protein>
    <recommendedName>
        <fullName evidence="4">S-adenosyl-L-methionine-dependent methyltransferase</fullName>
    </recommendedName>
</protein>
<dbReference type="Pfam" id="PF10294">
    <property type="entry name" value="Methyltransf_16"/>
    <property type="match status" value="1"/>
</dbReference>
<dbReference type="InParanoid" id="A0A1E7FT59"/>
<dbReference type="InterPro" id="IPR029063">
    <property type="entry name" value="SAM-dependent_MTases_sf"/>
</dbReference>
<evidence type="ECO:0000256" key="1">
    <source>
        <dbReference type="SAM" id="MobiDB-lite"/>
    </source>
</evidence>
<dbReference type="InterPro" id="IPR019410">
    <property type="entry name" value="Methyltransf_16"/>
</dbReference>
<name>A0A1E7FT59_9STRA</name>
<accession>A0A1E7FT59</accession>
<feature type="region of interest" description="Disordered" evidence="1">
    <location>
        <begin position="23"/>
        <end position="55"/>
    </location>
</feature>
<dbReference type="PANTHER" id="PTHR14614:SF132">
    <property type="entry name" value="PROTEIN-LYSINE METHYLTRANSFERASE C42C1.13"/>
    <property type="match status" value="1"/>
</dbReference>
<feature type="compositionally biased region" description="Basic and acidic residues" evidence="1">
    <location>
        <begin position="23"/>
        <end position="34"/>
    </location>
</feature>
<dbReference type="AlphaFoldDB" id="A0A1E7FT59"/>
<evidence type="ECO:0000313" key="2">
    <source>
        <dbReference type="EMBL" id="OEU21339.1"/>
    </source>
</evidence>
<proteinExistence type="predicted"/>
<evidence type="ECO:0008006" key="4">
    <source>
        <dbReference type="Google" id="ProtNLM"/>
    </source>
</evidence>
<dbReference type="Proteomes" id="UP000095751">
    <property type="component" value="Unassembled WGS sequence"/>
</dbReference>
<sequence>MVAVVVPFHFICQDSIAAAQEQKNKAKESSKGDDNIENDESTNATMTDSSTLPTLSCNDVRQRKHDFVPLTIDDYLDGCDVGRFPVENMGDASFTGVWESSKTFLYWLEKHPDDVLKLKSSSSLTILEMGSGTGWLGINLARHLQQYRTDNNTDNTDNKTLNNETTYQVVLSDSHKTGAVQWTEANLQKAIQENYVVANNDGPSKNNNNSNINVIPFDWSNNGHRQRISTMNDWDLIIGTDLIYSEDGCIHLVRAMLSLLSTAKSANSSTSSSRSSSSVLRVIDDDEERKYETRGTKRTRLIYGHTKGRMEDLDQKFEFELINHGLKWNILERVPLPLWNDDDNRTTTIYDIYI</sequence>
<organism evidence="2 3">
    <name type="scientific">Fragilariopsis cylindrus CCMP1102</name>
    <dbReference type="NCBI Taxonomy" id="635003"/>
    <lineage>
        <taxon>Eukaryota</taxon>
        <taxon>Sar</taxon>
        <taxon>Stramenopiles</taxon>
        <taxon>Ochrophyta</taxon>
        <taxon>Bacillariophyta</taxon>
        <taxon>Bacillariophyceae</taxon>
        <taxon>Bacillariophycidae</taxon>
        <taxon>Bacillariales</taxon>
        <taxon>Bacillariaceae</taxon>
        <taxon>Fragilariopsis</taxon>
    </lineage>
</organism>
<keyword evidence="3" id="KW-1185">Reference proteome</keyword>